<gene>
    <name evidence="7" type="ORF">CLV56_2230</name>
</gene>
<comment type="cofactor">
    <cofactor evidence="1">
        <name>FAD</name>
        <dbReference type="ChEBI" id="CHEBI:57692"/>
    </cofactor>
</comment>
<evidence type="ECO:0000259" key="6">
    <source>
        <dbReference type="Pfam" id="PF14759"/>
    </source>
</evidence>
<dbReference type="GO" id="GO:0016651">
    <property type="term" value="F:oxidoreductase activity, acting on NAD(P)H"/>
    <property type="evidence" value="ECO:0007669"/>
    <property type="project" value="TreeGrafter"/>
</dbReference>
<dbReference type="Gene3D" id="3.50.50.60">
    <property type="entry name" value="FAD/NAD(P)-binding domain"/>
    <property type="match status" value="2"/>
</dbReference>
<evidence type="ECO:0000259" key="5">
    <source>
        <dbReference type="Pfam" id="PF07992"/>
    </source>
</evidence>
<dbReference type="InterPro" id="IPR028202">
    <property type="entry name" value="Reductase_C"/>
</dbReference>
<evidence type="ECO:0000256" key="3">
    <source>
        <dbReference type="ARBA" id="ARBA00022827"/>
    </source>
</evidence>
<dbReference type="PRINTS" id="PR00469">
    <property type="entry name" value="PNDRDTASEII"/>
</dbReference>
<dbReference type="PRINTS" id="PR00368">
    <property type="entry name" value="FADPNR"/>
</dbReference>
<evidence type="ECO:0000313" key="8">
    <source>
        <dbReference type="Proteomes" id="UP000230842"/>
    </source>
</evidence>
<dbReference type="PANTHER" id="PTHR43557:SF2">
    <property type="entry name" value="RIESKE DOMAIN-CONTAINING PROTEIN-RELATED"/>
    <property type="match status" value="1"/>
</dbReference>
<dbReference type="Pfam" id="PF14759">
    <property type="entry name" value="Reductase_C"/>
    <property type="match status" value="1"/>
</dbReference>
<reference evidence="7 8" key="1">
    <citation type="submission" date="2017-11" db="EMBL/GenBank/DDBJ databases">
        <title>Genomic Encyclopedia of Archaeal and Bacterial Type Strains, Phase II (KMG-II): From Individual Species to Whole Genera.</title>
        <authorList>
            <person name="Goeker M."/>
        </authorList>
    </citation>
    <scope>NUCLEOTIDE SEQUENCE [LARGE SCALE GENOMIC DNA]</scope>
    <source>
        <strain evidence="7 8">DSM 27763</strain>
    </source>
</reference>
<feature type="domain" description="FAD/NAD(P)-binding" evidence="5">
    <location>
        <begin position="13"/>
        <end position="309"/>
    </location>
</feature>
<keyword evidence="3" id="KW-0274">FAD</keyword>
<dbReference type="AlphaFoldDB" id="A0A2M9BJ56"/>
<dbReference type="Proteomes" id="UP000230842">
    <property type="component" value="Unassembled WGS sequence"/>
</dbReference>
<evidence type="ECO:0000256" key="1">
    <source>
        <dbReference type="ARBA" id="ARBA00001974"/>
    </source>
</evidence>
<dbReference type="InterPro" id="IPR050446">
    <property type="entry name" value="FAD-oxidoreductase/Apoptosis"/>
</dbReference>
<organism evidence="7 8">
    <name type="scientific">Mumia flava</name>
    <dbReference type="NCBI Taxonomy" id="1348852"/>
    <lineage>
        <taxon>Bacteria</taxon>
        <taxon>Bacillati</taxon>
        <taxon>Actinomycetota</taxon>
        <taxon>Actinomycetes</taxon>
        <taxon>Propionibacteriales</taxon>
        <taxon>Nocardioidaceae</taxon>
        <taxon>Mumia</taxon>
    </lineage>
</organism>
<evidence type="ECO:0000313" key="7">
    <source>
        <dbReference type="EMBL" id="PJJ57987.1"/>
    </source>
</evidence>
<name>A0A2M9BJ56_9ACTN</name>
<evidence type="ECO:0000256" key="4">
    <source>
        <dbReference type="ARBA" id="ARBA00023002"/>
    </source>
</evidence>
<dbReference type="SUPFAM" id="SSF55424">
    <property type="entry name" value="FAD/NAD-linked reductases, dimerisation (C-terminal) domain"/>
    <property type="match status" value="1"/>
</dbReference>
<dbReference type="RefSeq" id="WP_100414817.1">
    <property type="nucleotide sequence ID" value="NZ_PGEZ01000001.1"/>
</dbReference>
<dbReference type="OrthoDB" id="3568330at2"/>
<dbReference type="InterPro" id="IPR023753">
    <property type="entry name" value="FAD/NAD-binding_dom"/>
</dbReference>
<keyword evidence="2" id="KW-0285">Flavoprotein</keyword>
<dbReference type="InterPro" id="IPR036188">
    <property type="entry name" value="FAD/NAD-bd_sf"/>
</dbReference>
<keyword evidence="8" id="KW-1185">Reference proteome</keyword>
<feature type="domain" description="Reductase C-terminal" evidence="6">
    <location>
        <begin position="328"/>
        <end position="395"/>
    </location>
</feature>
<dbReference type="SUPFAM" id="SSF51905">
    <property type="entry name" value="FAD/NAD(P)-binding domain"/>
    <property type="match status" value="1"/>
</dbReference>
<sequence length="401" mass="40736">MSGSRRARPAQRSVLVVGSGLAGFHTARALRTAGFGGTLTVLGAEQHPPYDRPPLSKAYLAGVVSAHDLALDDPEDPLDVDWVRGAGAAALDGPTRTVRTRDGRAFTADAVVLATGAEAVRLGPPVPGTHVLRTLDDADALRSDGVGGARVAVVGGGFVALETAAAATALGARSVTVVSPERNPLLGRLGPLVAAALRGLHERHGVRFVDSARATGFLTHDGGRVRAVVLTTGGSVDADLVVTGVGATPATGWLSGSGVTLGPTGAVVCDVTGGTGVPGVWATGDCAAWDTGVDGAHPGGHWQDAVDQAAVVAASVLGRASAALPDPYFWSEQHDVTVQVAGRVPADAYGRVVAGSVAGADLLVTYERGGVETGILGMNRPREVMRWRRSRAPRTRLVASA</sequence>
<dbReference type="Gene3D" id="3.30.390.30">
    <property type="match status" value="1"/>
</dbReference>
<dbReference type="PANTHER" id="PTHR43557">
    <property type="entry name" value="APOPTOSIS-INDUCING FACTOR 1"/>
    <property type="match status" value="1"/>
</dbReference>
<dbReference type="GO" id="GO:0005737">
    <property type="term" value="C:cytoplasm"/>
    <property type="evidence" value="ECO:0007669"/>
    <property type="project" value="TreeGrafter"/>
</dbReference>
<dbReference type="EMBL" id="PGEZ01000001">
    <property type="protein sequence ID" value="PJJ57987.1"/>
    <property type="molecule type" value="Genomic_DNA"/>
</dbReference>
<dbReference type="Pfam" id="PF07992">
    <property type="entry name" value="Pyr_redox_2"/>
    <property type="match status" value="1"/>
</dbReference>
<accession>A0A2M9BJ56</accession>
<protein>
    <submittedName>
        <fullName evidence="7">NAD/ferredoxin-dependent reductase-like protein</fullName>
    </submittedName>
</protein>
<dbReference type="InterPro" id="IPR016156">
    <property type="entry name" value="FAD/NAD-linked_Rdtase_dimer_sf"/>
</dbReference>
<keyword evidence="4" id="KW-0560">Oxidoreductase</keyword>
<comment type="caution">
    <text evidence="7">The sequence shown here is derived from an EMBL/GenBank/DDBJ whole genome shotgun (WGS) entry which is preliminary data.</text>
</comment>
<proteinExistence type="predicted"/>
<evidence type="ECO:0000256" key="2">
    <source>
        <dbReference type="ARBA" id="ARBA00022630"/>
    </source>
</evidence>